<dbReference type="OrthoDB" id="3078658at2"/>
<keyword evidence="2" id="KW-1185">Reference proteome</keyword>
<dbReference type="AlphaFoldDB" id="A0A5J6MQD7"/>
<organism evidence="1 2">
    <name type="scientific">Hypericibacter terrae</name>
    <dbReference type="NCBI Taxonomy" id="2602015"/>
    <lineage>
        <taxon>Bacteria</taxon>
        <taxon>Pseudomonadati</taxon>
        <taxon>Pseudomonadota</taxon>
        <taxon>Alphaproteobacteria</taxon>
        <taxon>Rhodospirillales</taxon>
        <taxon>Dongiaceae</taxon>
        <taxon>Hypericibacter</taxon>
    </lineage>
</organism>
<evidence type="ECO:0000313" key="1">
    <source>
        <dbReference type="EMBL" id="QEX19758.1"/>
    </source>
</evidence>
<gene>
    <name evidence="1" type="ORF">FRZ44_50730</name>
</gene>
<proteinExistence type="predicted"/>
<dbReference type="Proteomes" id="UP000326202">
    <property type="component" value="Chromosome"/>
</dbReference>
<reference evidence="1 2" key="1">
    <citation type="submission" date="2019-08" db="EMBL/GenBank/DDBJ databases">
        <title>Hyperibacter terrae gen. nov., sp. nov. and Hyperibacter viscosus sp. nov., two new members in the family Rhodospirillaceae isolated from the rhizosphere of Hypericum perforatum.</title>
        <authorList>
            <person name="Noviana Z."/>
        </authorList>
    </citation>
    <scope>NUCLEOTIDE SEQUENCE [LARGE SCALE GENOMIC DNA]</scope>
    <source>
        <strain evidence="1 2">R5913</strain>
    </source>
</reference>
<dbReference type="RefSeq" id="WP_151179792.1">
    <property type="nucleotide sequence ID" value="NZ_CP042906.1"/>
</dbReference>
<protein>
    <submittedName>
        <fullName evidence="1">Uncharacterized protein</fullName>
    </submittedName>
</protein>
<dbReference type="KEGG" id="htq:FRZ44_50730"/>
<name>A0A5J6MQD7_9PROT</name>
<evidence type="ECO:0000313" key="2">
    <source>
        <dbReference type="Proteomes" id="UP000326202"/>
    </source>
</evidence>
<sequence>MGLRSWFGLGGRSRRQASNPLLKQFGDLSASDFELHPIWVSCHGTDQDEPWHDDTDEETFRPWTGQVPVDPADGIFLVRSRFRIASGQEYAGFVTPAVPQEGSNLGTMQPHMAVAGRFFSFWHGILKIAAETKSAFYVALRKKPSEVFPIRFEAEPNLTIGVASGQIVGFYRRPAPGAAPEMEQ</sequence>
<accession>A0A5J6MQD7</accession>
<dbReference type="EMBL" id="CP042906">
    <property type="protein sequence ID" value="QEX19758.1"/>
    <property type="molecule type" value="Genomic_DNA"/>
</dbReference>